<evidence type="ECO:0000256" key="2">
    <source>
        <dbReference type="SAM" id="Phobius"/>
    </source>
</evidence>
<evidence type="ECO:0008006" key="7">
    <source>
        <dbReference type="Google" id="ProtNLM"/>
    </source>
</evidence>
<keyword evidence="5" id="KW-1185">Reference proteome</keyword>
<proteinExistence type="predicted"/>
<dbReference type="Proteomes" id="UP000045706">
    <property type="component" value="Unassembled WGS sequence"/>
</dbReference>
<feature type="transmembrane region" description="Helical" evidence="2">
    <location>
        <begin position="102"/>
        <end position="126"/>
    </location>
</feature>
<evidence type="ECO:0000313" key="3">
    <source>
        <dbReference type="EMBL" id="CRK14074.1"/>
    </source>
</evidence>
<keyword evidence="2" id="KW-0812">Transmembrane</keyword>
<reference evidence="5 6" key="1">
    <citation type="submission" date="2015-05" db="EMBL/GenBank/DDBJ databases">
        <authorList>
            <person name="Fogelqvist Johan"/>
        </authorList>
    </citation>
    <scope>NUCLEOTIDE SEQUENCE [LARGE SCALE GENOMIC DNA]</scope>
    <source>
        <strain evidence="4">VL1</strain>
        <strain evidence="3">VL2</strain>
    </source>
</reference>
<accession>A0A0G4LEF4</accession>
<dbReference type="Proteomes" id="UP000044602">
    <property type="component" value="Unassembled WGS sequence"/>
</dbReference>
<dbReference type="STRING" id="100787.A0A0G4LEF4"/>
<protein>
    <recommendedName>
        <fullName evidence="7">PSI domain-containing protein</fullName>
    </recommendedName>
</protein>
<evidence type="ECO:0000313" key="5">
    <source>
        <dbReference type="Proteomes" id="UP000044602"/>
    </source>
</evidence>
<gene>
    <name evidence="4" type="ORF">BN1708_012733</name>
    <name evidence="3" type="ORF">BN1723_010232</name>
</gene>
<dbReference type="AlphaFoldDB" id="A0A0G4LEF4"/>
<keyword evidence="2" id="KW-0472">Membrane</keyword>
<evidence type="ECO:0000256" key="1">
    <source>
        <dbReference type="SAM" id="MobiDB-lite"/>
    </source>
</evidence>
<name>A0A0G4LEF4_VERLO</name>
<evidence type="ECO:0000313" key="4">
    <source>
        <dbReference type="EMBL" id="CRK20085.1"/>
    </source>
</evidence>
<keyword evidence="2" id="KW-1133">Transmembrane helix</keyword>
<feature type="region of interest" description="Disordered" evidence="1">
    <location>
        <begin position="145"/>
        <end position="170"/>
    </location>
</feature>
<dbReference type="EMBL" id="CVQI01004669">
    <property type="protein sequence ID" value="CRK14074.1"/>
    <property type="molecule type" value="Genomic_DNA"/>
</dbReference>
<organism evidence="4 5">
    <name type="scientific">Verticillium longisporum</name>
    <name type="common">Verticillium dahliae var. longisporum</name>
    <dbReference type="NCBI Taxonomy" id="100787"/>
    <lineage>
        <taxon>Eukaryota</taxon>
        <taxon>Fungi</taxon>
        <taxon>Dikarya</taxon>
        <taxon>Ascomycota</taxon>
        <taxon>Pezizomycotina</taxon>
        <taxon>Sordariomycetes</taxon>
        <taxon>Hypocreomycetidae</taxon>
        <taxon>Glomerellales</taxon>
        <taxon>Plectosphaerellaceae</taxon>
        <taxon>Verticillium</taxon>
    </lineage>
</organism>
<dbReference type="EMBL" id="CVQH01011114">
    <property type="protein sequence ID" value="CRK20085.1"/>
    <property type="molecule type" value="Genomic_DNA"/>
</dbReference>
<sequence>MDALSTALPADLQALRENFTVREGDREHFYRCWRNAECHKCLSEPQCGWCPLTWACVPNSYPIPLLAPAYDEGICPYREERWEMRTRPLGCQVSTVTGLTGVISIASTLVFLLLAVAAVFACRRAWRWGKAGRHRWNRFRSSRGGEAEPLLPDEGRLGAADGENAVASSG</sequence>
<evidence type="ECO:0000313" key="6">
    <source>
        <dbReference type="Proteomes" id="UP000045706"/>
    </source>
</evidence>